<dbReference type="AlphaFoldDB" id="A0AAV8ZZD5"/>
<sequence length="581" mass="68424">MPAPRKLPPRKKKIKTETIELPKRSTRTRTRAKMQDGNETGSDIEDSRNVKKSSDVIIQNTTITTIEISEDSERDTETEPEIEKNKIEIEVQPRSTRSKMRKRNKLELAQDQTKSYSETEQNNEKLEQIEAKKIRSTRTKTKQKKRSRSDSIEEPSNQMEKKKSRSDSNTEQECNGSLQTEYEDAVSILENNQDKNQNANATYIASAKDSQDNNEKVISEEIANSTIIIENPKIASKDQVTIEKNLPENELEQAVTPLKKKGKLIKQIFSPFEKTPMKKKLRGLKKKAQRKNSNEEDDNEIRVTEEEQRIKITEKEKPRTFTPITSKFLPKNSERERNDVKKKEREALRKREALLQAQTEEKRRKREEKQQKAQQQREILEKEKLKQLEAQKIKEEKYKQAIAEREEKLQKQKEEAEKRRLMAKKKANELLKEKEEVIRIAEQKKYAEMKAMMDKQSEMTKLALKQKMERAQQQQSIPLYMTTKPPLLPTDDCYDSDDPEFEKLKRYREVREMQITMITAGETIKNTFFCRQAQTPDLQEIFEIIDPRKLKRTSSAIWRKPPRYTLMPTIEDQHEFSEESD</sequence>
<reference evidence="2" key="1">
    <citation type="journal article" date="2023" name="Insect Mol. Biol.">
        <title>Genome sequencing provides insights into the evolution of gene families encoding plant cell wall-degrading enzymes in longhorned beetles.</title>
        <authorList>
            <person name="Shin N.R."/>
            <person name="Okamura Y."/>
            <person name="Kirsch R."/>
            <person name="Pauchet Y."/>
        </authorList>
    </citation>
    <scope>NUCLEOTIDE SEQUENCE</scope>
    <source>
        <strain evidence="2">RBIC_L_NR</strain>
    </source>
</reference>
<feature type="compositionally biased region" description="Polar residues" evidence="1">
    <location>
        <begin position="169"/>
        <end position="180"/>
    </location>
</feature>
<proteinExistence type="predicted"/>
<evidence type="ECO:0000256" key="1">
    <source>
        <dbReference type="SAM" id="MobiDB-lite"/>
    </source>
</evidence>
<feature type="compositionally biased region" description="Basic and acidic residues" evidence="1">
    <location>
        <begin position="300"/>
        <end position="319"/>
    </location>
</feature>
<evidence type="ECO:0000313" key="2">
    <source>
        <dbReference type="EMBL" id="KAJ8972798.1"/>
    </source>
</evidence>
<feature type="compositionally biased region" description="Basic and acidic residues" evidence="1">
    <location>
        <begin position="159"/>
        <end position="168"/>
    </location>
</feature>
<feature type="compositionally biased region" description="Basic residues" evidence="1">
    <location>
        <begin position="278"/>
        <end position="290"/>
    </location>
</feature>
<feature type="compositionally biased region" description="Polar residues" evidence="1">
    <location>
        <begin position="110"/>
        <end position="120"/>
    </location>
</feature>
<feature type="compositionally biased region" description="Basic and acidic residues" evidence="1">
    <location>
        <begin position="332"/>
        <end position="371"/>
    </location>
</feature>
<feature type="compositionally biased region" description="Basic and acidic residues" evidence="1">
    <location>
        <begin position="122"/>
        <end position="133"/>
    </location>
</feature>
<feature type="region of interest" description="Disordered" evidence="1">
    <location>
        <begin position="278"/>
        <end position="378"/>
    </location>
</feature>
<gene>
    <name evidence="2" type="ORF">NQ314_000034</name>
</gene>
<dbReference type="Proteomes" id="UP001162156">
    <property type="component" value="Unassembled WGS sequence"/>
</dbReference>
<organism evidence="2 3">
    <name type="scientific">Rhamnusium bicolor</name>
    <dbReference type="NCBI Taxonomy" id="1586634"/>
    <lineage>
        <taxon>Eukaryota</taxon>
        <taxon>Metazoa</taxon>
        <taxon>Ecdysozoa</taxon>
        <taxon>Arthropoda</taxon>
        <taxon>Hexapoda</taxon>
        <taxon>Insecta</taxon>
        <taxon>Pterygota</taxon>
        <taxon>Neoptera</taxon>
        <taxon>Endopterygota</taxon>
        <taxon>Coleoptera</taxon>
        <taxon>Polyphaga</taxon>
        <taxon>Cucujiformia</taxon>
        <taxon>Chrysomeloidea</taxon>
        <taxon>Cerambycidae</taxon>
        <taxon>Lepturinae</taxon>
        <taxon>Rhagiini</taxon>
        <taxon>Rhamnusium</taxon>
    </lineage>
</organism>
<comment type="caution">
    <text evidence="2">The sequence shown here is derived from an EMBL/GenBank/DDBJ whole genome shotgun (WGS) entry which is preliminary data.</text>
</comment>
<protein>
    <submittedName>
        <fullName evidence="2">Uncharacterized protein</fullName>
    </submittedName>
</protein>
<name>A0AAV8ZZD5_9CUCU</name>
<keyword evidence="3" id="KW-1185">Reference proteome</keyword>
<feature type="region of interest" description="Disordered" evidence="1">
    <location>
        <begin position="1"/>
        <end position="183"/>
    </location>
</feature>
<feature type="compositionally biased region" description="Basic and acidic residues" evidence="1">
    <location>
        <begin position="75"/>
        <end position="91"/>
    </location>
</feature>
<feature type="compositionally biased region" description="Low complexity" evidence="1">
    <location>
        <begin position="57"/>
        <end position="67"/>
    </location>
</feature>
<feature type="compositionally biased region" description="Basic and acidic residues" evidence="1">
    <location>
        <begin position="45"/>
        <end position="54"/>
    </location>
</feature>
<dbReference type="EMBL" id="JANEYF010000012">
    <property type="protein sequence ID" value="KAJ8972798.1"/>
    <property type="molecule type" value="Genomic_DNA"/>
</dbReference>
<evidence type="ECO:0000313" key="3">
    <source>
        <dbReference type="Proteomes" id="UP001162156"/>
    </source>
</evidence>
<feature type="compositionally biased region" description="Basic residues" evidence="1">
    <location>
        <begin position="134"/>
        <end position="147"/>
    </location>
</feature>
<accession>A0AAV8ZZD5</accession>